<dbReference type="Proteomes" id="UP001558613">
    <property type="component" value="Unassembled WGS sequence"/>
</dbReference>
<sequence length="80" mass="8977">MKRSIKTESRRVNQHQAAPHTDKTSDQRHSSCSLSSVDSVSDAAPRSERTRRDSKGLHSVMRRTVGVTDQHKTSAQTHHT</sequence>
<proteinExistence type="predicted"/>
<name>A0ABR3M8V7_9TELE</name>
<reference evidence="2 3" key="1">
    <citation type="submission" date="2023-09" db="EMBL/GenBank/DDBJ databases">
        <authorList>
            <person name="Wang M."/>
        </authorList>
    </citation>
    <scope>NUCLEOTIDE SEQUENCE [LARGE SCALE GENOMIC DNA]</scope>
    <source>
        <strain evidence="2">GT-2023</strain>
        <tissue evidence="2">Liver</tissue>
    </source>
</reference>
<gene>
    <name evidence="2" type="ORF">QQF64_008196</name>
</gene>
<feature type="compositionally biased region" description="Basic and acidic residues" evidence="1">
    <location>
        <begin position="1"/>
        <end position="11"/>
    </location>
</feature>
<dbReference type="EMBL" id="JAYMGO010000015">
    <property type="protein sequence ID" value="KAL1260369.1"/>
    <property type="molecule type" value="Genomic_DNA"/>
</dbReference>
<evidence type="ECO:0000313" key="2">
    <source>
        <dbReference type="EMBL" id="KAL1260369.1"/>
    </source>
</evidence>
<protein>
    <submittedName>
        <fullName evidence="2">Uncharacterized protein</fullName>
    </submittedName>
</protein>
<feature type="compositionally biased region" description="Basic and acidic residues" evidence="1">
    <location>
        <begin position="45"/>
        <end position="56"/>
    </location>
</feature>
<comment type="caution">
    <text evidence="2">The sequence shown here is derived from an EMBL/GenBank/DDBJ whole genome shotgun (WGS) entry which is preliminary data.</text>
</comment>
<organism evidence="2 3">
    <name type="scientific">Cirrhinus molitorella</name>
    <name type="common">mud carp</name>
    <dbReference type="NCBI Taxonomy" id="172907"/>
    <lineage>
        <taxon>Eukaryota</taxon>
        <taxon>Metazoa</taxon>
        <taxon>Chordata</taxon>
        <taxon>Craniata</taxon>
        <taxon>Vertebrata</taxon>
        <taxon>Euteleostomi</taxon>
        <taxon>Actinopterygii</taxon>
        <taxon>Neopterygii</taxon>
        <taxon>Teleostei</taxon>
        <taxon>Ostariophysi</taxon>
        <taxon>Cypriniformes</taxon>
        <taxon>Cyprinidae</taxon>
        <taxon>Labeoninae</taxon>
        <taxon>Labeonini</taxon>
        <taxon>Cirrhinus</taxon>
    </lineage>
</organism>
<evidence type="ECO:0000256" key="1">
    <source>
        <dbReference type="SAM" id="MobiDB-lite"/>
    </source>
</evidence>
<feature type="region of interest" description="Disordered" evidence="1">
    <location>
        <begin position="1"/>
        <end position="80"/>
    </location>
</feature>
<accession>A0ABR3M8V7</accession>
<feature type="compositionally biased region" description="Basic and acidic residues" evidence="1">
    <location>
        <begin position="20"/>
        <end position="29"/>
    </location>
</feature>
<keyword evidence="3" id="KW-1185">Reference proteome</keyword>
<feature type="compositionally biased region" description="Low complexity" evidence="1">
    <location>
        <begin position="30"/>
        <end position="42"/>
    </location>
</feature>
<evidence type="ECO:0000313" key="3">
    <source>
        <dbReference type="Proteomes" id="UP001558613"/>
    </source>
</evidence>